<dbReference type="RefSeq" id="WP_221856175.1">
    <property type="nucleotide sequence ID" value="NZ_BAAAYV010000011.1"/>
</dbReference>
<gene>
    <name evidence="2" type="ORF">GCM10022202_23300</name>
</gene>
<evidence type="ECO:0000313" key="3">
    <source>
        <dbReference type="Proteomes" id="UP001410795"/>
    </source>
</evidence>
<organism evidence="2 3">
    <name type="scientific">Microbacterium marinilacus</name>
    <dbReference type="NCBI Taxonomy" id="415209"/>
    <lineage>
        <taxon>Bacteria</taxon>
        <taxon>Bacillati</taxon>
        <taxon>Actinomycetota</taxon>
        <taxon>Actinomycetes</taxon>
        <taxon>Micrococcales</taxon>
        <taxon>Microbacteriaceae</taxon>
        <taxon>Microbacterium</taxon>
    </lineage>
</organism>
<sequence>MTAAVQAPGSAFRSTKKKTVVGSAIAGIGVLALTLGAPLAAQAALSGVISAGDLDVIEVEAAETSANVWDVELVGHDHETGEEFDPADVTYQVTAVDGVGYIGEGEALSAGFSADNADFLAAVDGGAVTFTLESATRSGTLSGTGQVLIDDGVAIGLAFDADTYAPGSQSFALADHTHPDWQFSGTGTYELVFEVDAAPASGVTINGLPDTVTVIVDVI</sequence>
<evidence type="ECO:0000256" key="1">
    <source>
        <dbReference type="SAM" id="Phobius"/>
    </source>
</evidence>
<keyword evidence="1" id="KW-0472">Membrane</keyword>
<evidence type="ECO:0008006" key="4">
    <source>
        <dbReference type="Google" id="ProtNLM"/>
    </source>
</evidence>
<keyword evidence="1" id="KW-0812">Transmembrane</keyword>
<name>A0ABP7BI73_9MICO</name>
<keyword evidence="1" id="KW-1133">Transmembrane helix</keyword>
<keyword evidence="3" id="KW-1185">Reference proteome</keyword>
<accession>A0ABP7BI73</accession>
<proteinExistence type="predicted"/>
<protein>
    <recommendedName>
        <fullName evidence="4">Alternate-type signal peptide domain-containing protein</fullName>
    </recommendedName>
</protein>
<dbReference type="EMBL" id="BAAAYV010000011">
    <property type="protein sequence ID" value="GAA3661389.1"/>
    <property type="molecule type" value="Genomic_DNA"/>
</dbReference>
<feature type="transmembrane region" description="Helical" evidence="1">
    <location>
        <begin position="20"/>
        <end position="41"/>
    </location>
</feature>
<evidence type="ECO:0000313" key="2">
    <source>
        <dbReference type="EMBL" id="GAA3661389.1"/>
    </source>
</evidence>
<dbReference type="Proteomes" id="UP001410795">
    <property type="component" value="Unassembled WGS sequence"/>
</dbReference>
<reference evidence="3" key="1">
    <citation type="journal article" date="2019" name="Int. J. Syst. Evol. Microbiol.">
        <title>The Global Catalogue of Microorganisms (GCM) 10K type strain sequencing project: providing services to taxonomists for standard genome sequencing and annotation.</title>
        <authorList>
            <consortium name="The Broad Institute Genomics Platform"/>
            <consortium name="The Broad Institute Genome Sequencing Center for Infectious Disease"/>
            <person name="Wu L."/>
            <person name="Ma J."/>
        </authorList>
    </citation>
    <scope>NUCLEOTIDE SEQUENCE [LARGE SCALE GENOMIC DNA]</scope>
    <source>
        <strain evidence="3">JCM 16546</strain>
    </source>
</reference>
<comment type="caution">
    <text evidence="2">The sequence shown here is derived from an EMBL/GenBank/DDBJ whole genome shotgun (WGS) entry which is preliminary data.</text>
</comment>